<dbReference type="CDD" id="cd01167">
    <property type="entry name" value="bac_FRK"/>
    <property type="match status" value="1"/>
</dbReference>
<dbReference type="InterPro" id="IPR011611">
    <property type="entry name" value="PfkB_dom"/>
</dbReference>
<evidence type="ECO:0000259" key="6">
    <source>
        <dbReference type="Pfam" id="PF00294"/>
    </source>
</evidence>
<dbReference type="PROSITE" id="PS00584">
    <property type="entry name" value="PFKB_KINASES_2"/>
    <property type="match status" value="1"/>
</dbReference>
<dbReference type="InterPro" id="IPR002173">
    <property type="entry name" value="Carboh/pur_kinase_PfkB_CS"/>
</dbReference>
<dbReference type="Proteomes" id="UP000615026">
    <property type="component" value="Unassembled WGS sequence"/>
</dbReference>
<dbReference type="InterPro" id="IPR029056">
    <property type="entry name" value="Ribokinase-like"/>
</dbReference>
<comment type="caution">
    <text evidence="7">The sequence shown here is derived from an EMBL/GenBank/DDBJ whole genome shotgun (WGS) entry which is preliminary data.</text>
</comment>
<dbReference type="AlphaFoldDB" id="A0A928X2B3"/>
<name>A0A928X2B3_LEPEC</name>
<dbReference type="GO" id="GO:0016301">
    <property type="term" value="F:kinase activity"/>
    <property type="evidence" value="ECO:0007669"/>
    <property type="project" value="UniProtKB-KW"/>
</dbReference>
<keyword evidence="3" id="KW-0547">Nucleotide-binding</keyword>
<comment type="similarity">
    <text evidence="1">Belongs to the carbohydrate kinase PfkB family.</text>
</comment>
<evidence type="ECO:0000256" key="5">
    <source>
        <dbReference type="ARBA" id="ARBA00022840"/>
    </source>
</evidence>
<keyword evidence="5" id="KW-0067">ATP-binding</keyword>
<feature type="domain" description="Carbohydrate kinase PfkB" evidence="6">
    <location>
        <begin position="31"/>
        <end position="308"/>
    </location>
</feature>
<gene>
    <name evidence="7" type="ORF">IQ260_07910</name>
</gene>
<dbReference type="SUPFAM" id="SSF53613">
    <property type="entry name" value="Ribokinase-like"/>
    <property type="match status" value="1"/>
</dbReference>
<dbReference type="Gene3D" id="3.40.1190.20">
    <property type="match status" value="1"/>
</dbReference>
<proteinExistence type="inferred from homology"/>
<evidence type="ECO:0000313" key="7">
    <source>
        <dbReference type="EMBL" id="MBE9066575.1"/>
    </source>
</evidence>
<dbReference type="RefSeq" id="WP_193992419.1">
    <property type="nucleotide sequence ID" value="NZ_JADEXP010000048.1"/>
</dbReference>
<sequence length="320" mass="34094">MNNPLSPVVCLGEVLVDSFWAGGQHKKMSLPGGAPANVACGLAKLGTAAEFIGVVGVDTWGKALARLLADLQVGTRGLQQHPTAPTREVYVLTDETGERSFAGFSLPDPAGFADAHLICDRIDTHLFKGAKYLVLGTLGLAYPETRESMLQAVEWIQAQNGRVVLDINWRPMFWENPALAMGPIKDLLKHAAFLKLSDTEAQWLVDTTDPVEIAAQYPHLEGVLVTAGAAGCRYSLGGHSGQVPGFDVDVEDTTGAGDAFVAGFLHQLCARGRSCLLDADCAHEIVRYATAVGALTTTRAGAISGQPTPREVDAFLFLRK</sequence>
<dbReference type="PROSITE" id="PS00583">
    <property type="entry name" value="PFKB_KINASES_1"/>
    <property type="match status" value="1"/>
</dbReference>
<dbReference type="EMBL" id="JADEXP010000048">
    <property type="protein sequence ID" value="MBE9066575.1"/>
    <property type="molecule type" value="Genomic_DNA"/>
</dbReference>
<evidence type="ECO:0000313" key="8">
    <source>
        <dbReference type="Proteomes" id="UP000615026"/>
    </source>
</evidence>
<evidence type="ECO:0000256" key="2">
    <source>
        <dbReference type="ARBA" id="ARBA00022679"/>
    </source>
</evidence>
<dbReference type="PANTHER" id="PTHR43085">
    <property type="entry name" value="HEXOKINASE FAMILY MEMBER"/>
    <property type="match status" value="1"/>
</dbReference>
<organism evidence="7 8">
    <name type="scientific">Leptolyngbya cf. ectocarpi LEGE 11479</name>
    <dbReference type="NCBI Taxonomy" id="1828722"/>
    <lineage>
        <taxon>Bacteria</taxon>
        <taxon>Bacillati</taxon>
        <taxon>Cyanobacteriota</taxon>
        <taxon>Cyanophyceae</taxon>
        <taxon>Leptolyngbyales</taxon>
        <taxon>Leptolyngbyaceae</taxon>
        <taxon>Leptolyngbya group</taxon>
        <taxon>Leptolyngbya</taxon>
    </lineage>
</organism>
<evidence type="ECO:0000256" key="4">
    <source>
        <dbReference type="ARBA" id="ARBA00022777"/>
    </source>
</evidence>
<protein>
    <submittedName>
        <fullName evidence="7">Carbohydrate kinase</fullName>
    </submittedName>
</protein>
<dbReference type="GO" id="GO:0005524">
    <property type="term" value="F:ATP binding"/>
    <property type="evidence" value="ECO:0007669"/>
    <property type="project" value="UniProtKB-KW"/>
</dbReference>
<accession>A0A928X2B3</accession>
<evidence type="ECO:0000256" key="1">
    <source>
        <dbReference type="ARBA" id="ARBA00010688"/>
    </source>
</evidence>
<dbReference type="PANTHER" id="PTHR43085:SF1">
    <property type="entry name" value="PSEUDOURIDINE KINASE-RELATED"/>
    <property type="match status" value="1"/>
</dbReference>
<keyword evidence="2" id="KW-0808">Transferase</keyword>
<dbReference type="InterPro" id="IPR050306">
    <property type="entry name" value="PfkB_Carbo_kinase"/>
</dbReference>
<keyword evidence="4 7" id="KW-0418">Kinase</keyword>
<keyword evidence="8" id="KW-1185">Reference proteome</keyword>
<dbReference type="Pfam" id="PF00294">
    <property type="entry name" value="PfkB"/>
    <property type="match status" value="1"/>
</dbReference>
<evidence type="ECO:0000256" key="3">
    <source>
        <dbReference type="ARBA" id="ARBA00022741"/>
    </source>
</evidence>
<reference evidence="7" key="1">
    <citation type="submission" date="2020-10" db="EMBL/GenBank/DDBJ databases">
        <authorList>
            <person name="Castelo-Branco R."/>
            <person name="Eusebio N."/>
            <person name="Adriana R."/>
            <person name="Vieira A."/>
            <person name="Brugerolle De Fraissinette N."/>
            <person name="Rezende De Castro R."/>
            <person name="Schneider M.P."/>
            <person name="Vasconcelos V."/>
            <person name="Leao P.N."/>
        </authorList>
    </citation>
    <scope>NUCLEOTIDE SEQUENCE</scope>
    <source>
        <strain evidence="7">LEGE 11479</strain>
    </source>
</reference>